<dbReference type="EMBL" id="JACHMF010000001">
    <property type="protein sequence ID" value="MBB4690527.1"/>
    <property type="molecule type" value="Genomic_DNA"/>
</dbReference>
<organism evidence="2 3">
    <name type="scientific">Paractinoplanes abujensis</name>
    <dbReference type="NCBI Taxonomy" id="882441"/>
    <lineage>
        <taxon>Bacteria</taxon>
        <taxon>Bacillati</taxon>
        <taxon>Actinomycetota</taxon>
        <taxon>Actinomycetes</taxon>
        <taxon>Micromonosporales</taxon>
        <taxon>Micromonosporaceae</taxon>
        <taxon>Paractinoplanes</taxon>
    </lineage>
</organism>
<comment type="caution">
    <text evidence="2">The sequence shown here is derived from an EMBL/GenBank/DDBJ whole genome shotgun (WGS) entry which is preliminary data.</text>
</comment>
<evidence type="ECO:0000313" key="2">
    <source>
        <dbReference type="EMBL" id="MBB4690527.1"/>
    </source>
</evidence>
<keyword evidence="3" id="KW-1185">Reference proteome</keyword>
<feature type="region of interest" description="Disordered" evidence="1">
    <location>
        <begin position="26"/>
        <end position="75"/>
    </location>
</feature>
<evidence type="ECO:0000256" key="1">
    <source>
        <dbReference type="SAM" id="MobiDB-lite"/>
    </source>
</evidence>
<proteinExistence type="predicted"/>
<dbReference type="Proteomes" id="UP000542742">
    <property type="component" value="Unassembled WGS sequence"/>
</dbReference>
<evidence type="ECO:0000313" key="3">
    <source>
        <dbReference type="Proteomes" id="UP000542742"/>
    </source>
</evidence>
<protein>
    <submittedName>
        <fullName evidence="2">Uncharacterized protein</fullName>
    </submittedName>
</protein>
<dbReference type="AlphaFoldDB" id="A0A7W7CL80"/>
<name>A0A7W7CL80_9ACTN</name>
<dbReference type="RefSeq" id="WP_184949477.1">
    <property type="nucleotide sequence ID" value="NZ_BOMC01000084.1"/>
</dbReference>
<reference evidence="2 3" key="1">
    <citation type="submission" date="2020-08" db="EMBL/GenBank/DDBJ databases">
        <title>Sequencing the genomes of 1000 actinobacteria strains.</title>
        <authorList>
            <person name="Klenk H.-P."/>
        </authorList>
    </citation>
    <scope>NUCLEOTIDE SEQUENCE [LARGE SCALE GENOMIC DNA]</scope>
    <source>
        <strain evidence="2 3">DSM 45518</strain>
    </source>
</reference>
<sequence>MILAGVLVVIGFGFVAARALNTSDEAAPPLDPPAPALGDVQLPPPPSQGLIPLQSPTPTPSRTSAAPTTKPPVRDQLRIAQGPVPGKVDLSAEGTSDWVHWGLDGTFSLERDRGGDFRILEGAPTAPRFRHSLSPAQFTWSGGDPVATAAGTRTGIRTCGQGNGFTLSAPAGTTPRILKLYLGSVSARGKLTARLSTGDSTGSTVLDNRGGTLRTAVVTVAYQAPRSGQIRLTWTTDSAYGKGCAGVTLEAATLS</sequence>
<accession>A0A7W7CL80</accession>
<gene>
    <name evidence="2" type="ORF">BKA14_000675</name>
</gene>